<evidence type="ECO:0000256" key="3">
    <source>
        <dbReference type="ARBA" id="ARBA00023098"/>
    </source>
</evidence>
<evidence type="ECO:0000259" key="5">
    <source>
        <dbReference type="PROSITE" id="PS51635"/>
    </source>
</evidence>
<name>A0A7T7XMU4_9SPIR</name>
<keyword evidence="1 4" id="KW-0378">Hydrolase</keyword>
<dbReference type="EMBL" id="CP067089">
    <property type="protein sequence ID" value="QQO09206.1"/>
    <property type="molecule type" value="Genomic_DNA"/>
</dbReference>
<feature type="short sequence motif" description="DGA/G" evidence="4">
    <location>
        <begin position="179"/>
        <end position="181"/>
    </location>
</feature>
<protein>
    <submittedName>
        <fullName evidence="6">Patatin-like phospholipase family protein</fullName>
    </submittedName>
</protein>
<dbReference type="Gene3D" id="3.40.1090.10">
    <property type="entry name" value="Cytosolic phospholipase A2 catalytic domain"/>
    <property type="match status" value="2"/>
</dbReference>
<dbReference type="Proteomes" id="UP000595917">
    <property type="component" value="Chromosome"/>
</dbReference>
<feature type="short sequence motif" description="GXSXG" evidence="4">
    <location>
        <begin position="43"/>
        <end position="47"/>
    </location>
</feature>
<dbReference type="InterPro" id="IPR002641">
    <property type="entry name" value="PNPLA_dom"/>
</dbReference>
<accession>A0A7T7XMU4</accession>
<dbReference type="RefSeq" id="WP_215626512.1">
    <property type="nucleotide sequence ID" value="NZ_CP067089.2"/>
</dbReference>
<feature type="domain" description="PNPLA" evidence="5">
    <location>
        <begin position="11"/>
        <end position="192"/>
    </location>
</feature>
<dbReference type="InterPro" id="IPR050301">
    <property type="entry name" value="NTE"/>
</dbReference>
<reference evidence="6" key="1">
    <citation type="submission" date="2021-01" db="EMBL/GenBank/DDBJ databases">
        <title>Description of Breznakiella homolactica.</title>
        <authorList>
            <person name="Song Y."/>
            <person name="Brune A."/>
        </authorList>
    </citation>
    <scope>NUCLEOTIDE SEQUENCE</scope>
    <source>
        <strain evidence="6">RmG30</strain>
    </source>
</reference>
<organism evidence="6 7">
    <name type="scientific">Breznakiella homolactica</name>
    <dbReference type="NCBI Taxonomy" id="2798577"/>
    <lineage>
        <taxon>Bacteria</taxon>
        <taxon>Pseudomonadati</taxon>
        <taxon>Spirochaetota</taxon>
        <taxon>Spirochaetia</taxon>
        <taxon>Spirochaetales</taxon>
        <taxon>Breznakiellaceae</taxon>
        <taxon>Breznakiella</taxon>
    </lineage>
</organism>
<dbReference type="PANTHER" id="PTHR14226">
    <property type="entry name" value="NEUROPATHY TARGET ESTERASE/SWISS CHEESE D.MELANOGASTER"/>
    <property type="match status" value="1"/>
</dbReference>
<evidence type="ECO:0000313" key="6">
    <source>
        <dbReference type="EMBL" id="QQO09206.1"/>
    </source>
</evidence>
<dbReference type="InterPro" id="IPR016035">
    <property type="entry name" value="Acyl_Trfase/lysoPLipase"/>
</dbReference>
<dbReference type="PROSITE" id="PS51635">
    <property type="entry name" value="PNPLA"/>
    <property type="match status" value="1"/>
</dbReference>
<dbReference type="GO" id="GO:0016042">
    <property type="term" value="P:lipid catabolic process"/>
    <property type="evidence" value="ECO:0007669"/>
    <property type="project" value="UniProtKB-UniRule"/>
</dbReference>
<dbReference type="KEGG" id="bhc:JFL75_20120"/>
<keyword evidence="2 4" id="KW-0442">Lipid degradation</keyword>
<evidence type="ECO:0000313" key="7">
    <source>
        <dbReference type="Proteomes" id="UP000595917"/>
    </source>
</evidence>
<dbReference type="Pfam" id="PF01734">
    <property type="entry name" value="Patatin"/>
    <property type="match status" value="1"/>
</dbReference>
<keyword evidence="3 4" id="KW-0443">Lipid metabolism</keyword>
<dbReference type="CDD" id="cd07205">
    <property type="entry name" value="Pat_PNPLA6_PNPLA7_NTE1_like"/>
    <property type="match status" value="1"/>
</dbReference>
<feature type="short sequence motif" description="GXGXXG" evidence="4">
    <location>
        <begin position="15"/>
        <end position="20"/>
    </location>
</feature>
<feature type="active site" description="Nucleophile" evidence="4">
    <location>
        <position position="45"/>
    </location>
</feature>
<evidence type="ECO:0000256" key="4">
    <source>
        <dbReference type="PROSITE-ProRule" id="PRU01161"/>
    </source>
</evidence>
<proteinExistence type="predicted"/>
<evidence type="ECO:0000256" key="2">
    <source>
        <dbReference type="ARBA" id="ARBA00022963"/>
    </source>
</evidence>
<dbReference type="SUPFAM" id="SSF52151">
    <property type="entry name" value="FabD/lysophospholipase-like"/>
    <property type="match status" value="1"/>
</dbReference>
<gene>
    <name evidence="6" type="ORF">JFL75_20120</name>
</gene>
<dbReference type="AlphaFoldDB" id="A0A7T7XMU4"/>
<dbReference type="PANTHER" id="PTHR14226:SF29">
    <property type="entry name" value="NEUROPATHY TARGET ESTERASE SWS"/>
    <property type="match status" value="1"/>
</dbReference>
<sequence length="315" mass="34192">MKINKKLKWALVLSGGGAKGFAHIGVLKTFSEMGFPEPSMIIGTSMGAIVGGLYACGMSPEEINRFALEEFKLEEHLDSFVFKINGIVGRVFQTGQIIGNLATRPGIDSGQMILQLLEKLTGGKTFDDTRIPFRCNAVDLITGREVVLKTGSVARAIRASISFPAFFEPFQEGDDYLVDGGLANNMPVFIPRLEGIPRVLAVDVGGFQILPMESMKTGPKIIYRSMEVALHNIRHTEEPRADLTIRASGDETPFSFSRIQSIIDLGAQAVQENRKAVNAFFGSGIGAYFARAKYRECGICSTEPAADSGKEGLFA</sequence>
<dbReference type="GO" id="GO:0016787">
    <property type="term" value="F:hydrolase activity"/>
    <property type="evidence" value="ECO:0007669"/>
    <property type="project" value="UniProtKB-UniRule"/>
</dbReference>
<evidence type="ECO:0000256" key="1">
    <source>
        <dbReference type="ARBA" id="ARBA00022801"/>
    </source>
</evidence>
<keyword evidence="7" id="KW-1185">Reference proteome</keyword>
<feature type="active site" description="Proton acceptor" evidence="4">
    <location>
        <position position="179"/>
    </location>
</feature>